<dbReference type="PROSITE" id="PS00584">
    <property type="entry name" value="PFKB_KINASES_2"/>
    <property type="match status" value="1"/>
</dbReference>
<dbReference type="PIRSF" id="PIRSF000535">
    <property type="entry name" value="1PFK/6PFK/LacC"/>
    <property type="match status" value="1"/>
</dbReference>
<evidence type="ECO:0000313" key="8">
    <source>
        <dbReference type="EMBL" id="GIF73045.1"/>
    </source>
</evidence>
<comment type="similarity">
    <text evidence="1">Belongs to the carbohydrate kinase PfkB family.</text>
</comment>
<dbReference type="Proteomes" id="UP000604117">
    <property type="component" value="Unassembled WGS sequence"/>
</dbReference>
<dbReference type="Gene3D" id="3.40.1190.20">
    <property type="match status" value="1"/>
</dbReference>
<accession>A0ABQ4CP40</accession>
<dbReference type="RefSeq" id="WP_239126677.1">
    <property type="nucleotide sequence ID" value="NZ_BONE01000017.1"/>
</dbReference>
<evidence type="ECO:0000259" key="7">
    <source>
        <dbReference type="Pfam" id="PF00294"/>
    </source>
</evidence>
<dbReference type="EMBL" id="BONE01000017">
    <property type="protein sequence ID" value="GIF73045.1"/>
    <property type="molecule type" value="Genomic_DNA"/>
</dbReference>
<keyword evidence="5" id="KW-0067">ATP-binding</keyword>
<evidence type="ECO:0000313" key="9">
    <source>
        <dbReference type="Proteomes" id="UP000604117"/>
    </source>
</evidence>
<organism evidence="8 9">
    <name type="scientific">Asanoa siamensis</name>
    <dbReference type="NCBI Taxonomy" id="926357"/>
    <lineage>
        <taxon>Bacteria</taxon>
        <taxon>Bacillati</taxon>
        <taxon>Actinomycetota</taxon>
        <taxon>Actinomycetes</taxon>
        <taxon>Micromonosporales</taxon>
        <taxon>Micromonosporaceae</taxon>
        <taxon>Asanoa</taxon>
    </lineage>
</organism>
<sequence>MGDERVMVFGPAPQLTITVEQPADHVEIHVHPGGQGVWQARMLVNLGVDVVFCTALGGELGRVLRPLLEAEGVELLVVERETGSGGYVHDRRDGHRDEIADVPGHPLSRHEMDEIYDAALAAGLRTPVSLLSGPPDASIVSADLYRRLATDLGTHGGQVVADLSGDYLTAVLAGGPAFVKVSHQELLDDGRAADESDEALLAAMRSLCADGARSVLVSRADEGALALLDGKPYEVDTPRMEAVDPRGAGDSMTAGVAAVLTRGGDLETAVRTGAAAGALNVTRHGLGTGRADAVTTLAERITLRAL</sequence>
<evidence type="ECO:0000256" key="4">
    <source>
        <dbReference type="ARBA" id="ARBA00022777"/>
    </source>
</evidence>
<dbReference type="InterPro" id="IPR011611">
    <property type="entry name" value="PfkB_dom"/>
</dbReference>
<dbReference type="Pfam" id="PF00294">
    <property type="entry name" value="PfkB"/>
    <property type="match status" value="1"/>
</dbReference>
<feature type="domain" description="Carbohydrate kinase PfkB" evidence="7">
    <location>
        <begin position="22"/>
        <end position="288"/>
    </location>
</feature>
<comment type="caution">
    <text evidence="8">The sequence shown here is derived from an EMBL/GenBank/DDBJ whole genome shotgun (WGS) entry which is preliminary data.</text>
</comment>
<protein>
    <submittedName>
        <fullName evidence="8">1-phosphofructokinase</fullName>
    </submittedName>
</protein>
<gene>
    <name evidence="8" type="primary">fruK_1</name>
    <name evidence="8" type="ORF">Asi02nite_25630</name>
</gene>
<reference evidence="8 9" key="1">
    <citation type="submission" date="2021-01" db="EMBL/GenBank/DDBJ databases">
        <title>Whole genome shotgun sequence of Asanoa siamensis NBRC 107932.</title>
        <authorList>
            <person name="Komaki H."/>
            <person name="Tamura T."/>
        </authorList>
    </citation>
    <scope>NUCLEOTIDE SEQUENCE [LARGE SCALE GENOMIC DNA]</scope>
    <source>
        <strain evidence="8 9">NBRC 107932</strain>
    </source>
</reference>
<evidence type="ECO:0000256" key="2">
    <source>
        <dbReference type="ARBA" id="ARBA00022679"/>
    </source>
</evidence>
<evidence type="ECO:0000256" key="5">
    <source>
        <dbReference type="ARBA" id="ARBA00022840"/>
    </source>
</evidence>
<dbReference type="SUPFAM" id="SSF53613">
    <property type="entry name" value="Ribokinase-like"/>
    <property type="match status" value="1"/>
</dbReference>
<evidence type="ECO:0000256" key="6">
    <source>
        <dbReference type="PIRNR" id="PIRNR000535"/>
    </source>
</evidence>
<evidence type="ECO:0000256" key="3">
    <source>
        <dbReference type="ARBA" id="ARBA00022741"/>
    </source>
</evidence>
<proteinExistence type="inferred from homology"/>
<dbReference type="InterPro" id="IPR017583">
    <property type="entry name" value="Tagatose/fructose_Pkinase"/>
</dbReference>
<dbReference type="InterPro" id="IPR029056">
    <property type="entry name" value="Ribokinase-like"/>
</dbReference>
<keyword evidence="4" id="KW-0418">Kinase</keyword>
<dbReference type="InterPro" id="IPR002173">
    <property type="entry name" value="Carboh/pur_kinase_PfkB_CS"/>
</dbReference>
<dbReference type="PANTHER" id="PTHR46566">
    <property type="entry name" value="1-PHOSPHOFRUCTOKINASE-RELATED"/>
    <property type="match status" value="1"/>
</dbReference>
<keyword evidence="3" id="KW-0547">Nucleotide-binding</keyword>
<keyword evidence="9" id="KW-1185">Reference proteome</keyword>
<keyword evidence="2 6" id="KW-0808">Transferase</keyword>
<name>A0ABQ4CP40_9ACTN</name>
<dbReference type="PANTHER" id="PTHR46566:SF2">
    <property type="entry name" value="ATP-DEPENDENT 6-PHOSPHOFRUCTOKINASE ISOZYME 2"/>
    <property type="match status" value="1"/>
</dbReference>
<evidence type="ECO:0000256" key="1">
    <source>
        <dbReference type="ARBA" id="ARBA00010688"/>
    </source>
</evidence>